<feature type="region of interest" description="Disordered" evidence="1">
    <location>
        <begin position="1"/>
        <end position="78"/>
    </location>
</feature>
<dbReference type="RefSeq" id="XP_060321763.1">
    <property type="nucleotide sequence ID" value="XM_060481967.1"/>
</dbReference>
<dbReference type="GeneID" id="85365515"/>
<proteinExistence type="predicted"/>
<gene>
    <name evidence="3" type="ORF">EV420DRAFT_396128</name>
</gene>
<feature type="domain" description="F-box" evidence="2">
    <location>
        <begin position="84"/>
        <end position="133"/>
    </location>
</feature>
<dbReference type="InterPro" id="IPR036047">
    <property type="entry name" value="F-box-like_dom_sf"/>
</dbReference>
<evidence type="ECO:0000259" key="2">
    <source>
        <dbReference type="PROSITE" id="PS50181"/>
    </source>
</evidence>
<protein>
    <recommendedName>
        <fullName evidence="2">F-box domain-containing protein</fullName>
    </recommendedName>
</protein>
<organism evidence="3 4">
    <name type="scientific">Armillaria tabescens</name>
    <name type="common">Ringless honey mushroom</name>
    <name type="synonym">Agaricus tabescens</name>
    <dbReference type="NCBI Taxonomy" id="1929756"/>
    <lineage>
        <taxon>Eukaryota</taxon>
        <taxon>Fungi</taxon>
        <taxon>Dikarya</taxon>
        <taxon>Basidiomycota</taxon>
        <taxon>Agaricomycotina</taxon>
        <taxon>Agaricomycetes</taxon>
        <taxon>Agaricomycetidae</taxon>
        <taxon>Agaricales</taxon>
        <taxon>Marasmiineae</taxon>
        <taxon>Physalacriaceae</taxon>
        <taxon>Desarmillaria</taxon>
    </lineage>
</organism>
<evidence type="ECO:0000256" key="1">
    <source>
        <dbReference type="SAM" id="MobiDB-lite"/>
    </source>
</evidence>
<dbReference type="CDD" id="cd09917">
    <property type="entry name" value="F-box_SF"/>
    <property type="match status" value="1"/>
</dbReference>
<dbReference type="PROSITE" id="PS50181">
    <property type="entry name" value="FBOX"/>
    <property type="match status" value="1"/>
</dbReference>
<accession>A0AA39MI36</accession>
<sequence length="691" mass="78262">MLMRRSARMAGAPSKRKSLSEPESDSWQSDENIEKEYDFGGRSEVTKPGSAKRRRISSNTAGTKRATKVTQGKRKGTGKKQQNLGLLLTMPLDILFAICGMLSPRDLVNLSRVDANFCRTLTAHDASFLWKAVRKAEEGIEPARGIPEYRWVDLLFGKPVCDICHIKNAFVDWIPRRRVCTQCSKANLIAASRVRRRFPGVDDDILNLIPLTTAGPGRLCSRKGYYWISDITEIQAKIKELEADPGFSKYLAVFRMERKKLVDVVTKDAKRCEEWSCVNARREADESGRRRDERFFRIKTHLLELGYDERDVQGIRLESSVVRDAELTSQGWNRSRRGLEAVIKKNRVQQAKADRTTALFSRAEIVKGILNMYKQQFLPVVWREMPSFADVCTFPAFRVVLEAPTELVVTDASFVDAMQQLPTLIADWKCRKESELRAQVASLETEGVDPLKLATAVFSCEHQCNAIITNTDLWRHQCVPYLIRGPGSMHDQFPAADVDDLYKHIGNTTLVFDRTRSAIAASLVRLASCDPVTTTAEEMDDLNLRFLSTHDLVGEYCSVLGPTVYGPPILTWRECVHQGNISPHSAGTEFDFRLLTPEDEAKKKRVYGNALDFSGSLEFFHCQHCSNHVDPQSYEDVSKHVQDVHDVVDPQLDRDLFLAPGINLPVAQRPPLSIVEFEREEMDPWSAEDYS</sequence>
<keyword evidence="4" id="KW-1185">Reference proteome</keyword>
<evidence type="ECO:0000313" key="4">
    <source>
        <dbReference type="Proteomes" id="UP001175211"/>
    </source>
</evidence>
<feature type="compositionally biased region" description="Basic and acidic residues" evidence="1">
    <location>
        <begin position="32"/>
        <end position="45"/>
    </location>
</feature>
<dbReference type="SUPFAM" id="SSF81383">
    <property type="entry name" value="F-box domain"/>
    <property type="match status" value="1"/>
</dbReference>
<dbReference type="InterPro" id="IPR001810">
    <property type="entry name" value="F-box_dom"/>
</dbReference>
<name>A0AA39MI36_ARMTA</name>
<dbReference type="AlphaFoldDB" id="A0AA39MI36"/>
<evidence type="ECO:0000313" key="3">
    <source>
        <dbReference type="EMBL" id="KAK0434539.1"/>
    </source>
</evidence>
<comment type="caution">
    <text evidence="3">The sequence shown here is derived from an EMBL/GenBank/DDBJ whole genome shotgun (WGS) entry which is preliminary data.</text>
</comment>
<reference evidence="3" key="1">
    <citation type="submission" date="2023-06" db="EMBL/GenBank/DDBJ databases">
        <authorList>
            <consortium name="Lawrence Berkeley National Laboratory"/>
            <person name="Ahrendt S."/>
            <person name="Sahu N."/>
            <person name="Indic B."/>
            <person name="Wong-Bajracharya J."/>
            <person name="Merenyi Z."/>
            <person name="Ke H.-M."/>
            <person name="Monk M."/>
            <person name="Kocsube S."/>
            <person name="Drula E."/>
            <person name="Lipzen A."/>
            <person name="Balint B."/>
            <person name="Henrissat B."/>
            <person name="Andreopoulos B."/>
            <person name="Martin F.M."/>
            <person name="Harder C.B."/>
            <person name="Rigling D."/>
            <person name="Ford K.L."/>
            <person name="Foster G.D."/>
            <person name="Pangilinan J."/>
            <person name="Papanicolaou A."/>
            <person name="Barry K."/>
            <person name="LaButti K."/>
            <person name="Viragh M."/>
            <person name="Koriabine M."/>
            <person name="Yan M."/>
            <person name="Riley R."/>
            <person name="Champramary S."/>
            <person name="Plett K.L."/>
            <person name="Tsai I.J."/>
            <person name="Slot J."/>
            <person name="Sipos G."/>
            <person name="Plett J."/>
            <person name="Nagy L.G."/>
            <person name="Grigoriev I.V."/>
        </authorList>
    </citation>
    <scope>NUCLEOTIDE SEQUENCE</scope>
    <source>
        <strain evidence="3">CCBAS 213</strain>
    </source>
</reference>
<dbReference type="Proteomes" id="UP001175211">
    <property type="component" value="Unassembled WGS sequence"/>
</dbReference>
<dbReference type="EMBL" id="JAUEPS010000183">
    <property type="protein sequence ID" value="KAK0434539.1"/>
    <property type="molecule type" value="Genomic_DNA"/>
</dbReference>
<feature type="compositionally biased region" description="Basic residues" evidence="1">
    <location>
        <begin position="65"/>
        <end position="78"/>
    </location>
</feature>